<dbReference type="CDD" id="cd03190">
    <property type="entry name" value="GST_C_Omega_like"/>
    <property type="match status" value="1"/>
</dbReference>
<feature type="binding site" evidence="2">
    <location>
        <position position="85"/>
    </location>
    <ligand>
        <name>glutathione</name>
        <dbReference type="ChEBI" id="CHEBI:57925"/>
    </ligand>
</feature>
<feature type="site" description="Lowers pKa of active site Cys" evidence="3">
    <location>
        <position position="295"/>
    </location>
</feature>
<dbReference type="GeneID" id="83202293"/>
<reference evidence="5" key="1">
    <citation type="submission" date="2022-11" db="EMBL/GenBank/DDBJ databases">
        <authorList>
            <person name="Petersen C."/>
        </authorList>
    </citation>
    <scope>NUCLEOTIDE SEQUENCE</scope>
    <source>
        <strain evidence="5">IBT 19713</strain>
    </source>
</reference>
<dbReference type="PANTHER" id="PTHR32419">
    <property type="entry name" value="GLUTATHIONYL-HYDROQUINONE REDUCTASE"/>
    <property type="match status" value="1"/>
</dbReference>
<dbReference type="SFLD" id="SFLDS00019">
    <property type="entry name" value="Glutathione_Transferase_(cytos"/>
    <property type="match status" value="1"/>
</dbReference>
<dbReference type="GO" id="GO:0005737">
    <property type="term" value="C:cytoplasm"/>
    <property type="evidence" value="ECO:0007669"/>
    <property type="project" value="TreeGrafter"/>
</dbReference>
<gene>
    <name evidence="5" type="ORF">N7468_005694</name>
</gene>
<feature type="domain" description="GST C-terminal" evidence="4">
    <location>
        <begin position="161"/>
        <end position="293"/>
    </location>
</feature>
<dbReference type="Proteomes" id="UP001150941">
    <property type="component" value="Unassembled WGS sequence"/>
</dbReference>
<protein>
    <recommendedName>
        <fullName evidence="4">GST C-terminal domain-containing protein</fullName>
    </recommendedName>
</protein>
<dbReference type="Gene3D" id="1.20.1050.10">
    <property type="match status" value="1"/>
</dbReference>
<dbReference type="InterPro" id="IPR016639">
    <property type="entry name" value="GST_Omega/GSH"/>
</dbReference>
<evidence type="ECO:0000313" key="5">
    <source>
        <dbReference type="EMBL" id="KAJ5232738.1"/>
    </source>
</evidence>
<dbReference type="InterPro" id="IPR036282">
    <property type="entry name" value="Glutathione-S-Trfase_C_sf"/>
</dbReference>
<dbReference type="SUPFAM" id="SSF47616">
    <property type="entry name" value="GST C-terminal domain-like"/>
    <property type="match status" value="1"/>
</dbReference>
<dbReference type="GO" id="GO:0004364">
    <property type="term" value="F:glutathione transferase activity"/>
    <property type="evidence" value="ECO:0007669"/>
    <property type="project" value="InterPro"/>
</dbReference>
<evidence type="ECO:0000256" key="1">
    <source>
        <dbReference type="PIRSR" id="PIRSR015753-1"/>
    </source>
</evidence>
<accession>A0A9W9P2C6</accession>
<dbReference type="PROSITE" id="PS50405">
    <property type="entry name" value="GST_CTER"/>
    <property type="match status" value="1"/>
</dbReference>
<dbReference type="EMBL" id="JAPQKS010000004">
    <property type="protein sequence ID" value="KAJ5232738.1"/>
    <property type="molecule type" value="Genomic_DNA"/>
</dbReference>
<dbReference type="RefSeq" id="XP_058330730.1">
    <property type="nucleotide sequence ID" value="XM_058474990.1"/>
</dbReference>
<dbReference type="InterPro" id="IPR036249">
    <property type="entry name" value="Thioredoxin-like_sf"/>
</dbReference>
<dbReference type="PIRSF" id="PIRSF015753">
    <property type="entry name" value="GST"/>
    <property type="match status" value="1"/>
</dbReference>
<feature type="site" description="Lowers pKa of active site Cys" evidence="3">
    <location>
        <position position="245"/>
    </location>
</feature>
<dbReference type="InterPro" id="IPR040079">
    <property type="entry name" value="Glutathione_S-Trfase"/>
</dbReference>
<dbReference type="InterPro" id="IPR047047">
    <property type="entry name" value="GST_Omega-like_C"/>
</dbReference>
<evidence type="ECO:0000313" key="6">
    <source>
        <dbReference type="Proteomes" id="UP001150941"/>
    </source>
</evidence>
<dbReference type="Pfam" id="PF13410">
    <property type="entry name" value="GST_C_2"/>
    <property type="match status" value="1"/>
</dbReference>
<evidence type="ECO:0000256" key="3">
    <source>
        <dbReference type="PIRSR" id="PIRSR015753-3"/>
    </source>
</evidence>
<dbReference type="OrthoDB" id="2309723at2759"/>
<comment type="caution">
    <text evidence="5">The sequence shown here is derived from an EMBL/GenBank/DDBJ whole genome shotgun (WGS) entry which is preliminary data.</text>
</comment>
<dbReference type="SFLD" id="SFLDG01148">
    <property type="entry name" value="Xi_(cytGST)"/>
    <property type="match status" value="1"/>
</dbReference>
<keyword evidence="6" id="KW-1185">Reference proteome</keyword>
<evidence type="ECO:0000259" key="4">
    <source>
        <dbReference type="PROSITE" id="PS50405"/>
    </source>
</evidence>
<feature type="binding site" evidence="2">
    <location>
        <begin position="129"/>
        <end position="130"/>
    </location>
    <ligand>
        <name>glutathione</name>
        <dbReference type="ChEBI" id="CHEBI:57925"/>
    </ligand>
</feature>
<dbReference type="AlphaFoldDB" id="A0A9W9P2C6"/>
<dbReference type="SFLD" id="SFLDG01206">
    <property type="entry name" value="Xi.1"/>
    <property type="match status" value="1"/>
</dbReference>
<organism evidence="5 6">
    <name type="scientific">Penicillium chermesinum</name>
    <dbReference type="NCBI Taxonomy" id="63820"/>
    <lineage>
        <taxon>Eukaryota</taxon>
        <taxon>Fungi</taxon>
        <taxon>Dikarya</taxon>
        <taxon>Ascomycota</taxon>
        <taxon>Pezizomycotina</taxon>
        <taxon>Eurotiomycetes</taxon>
        <taxon>Eurotiomycetidae</taxon>
        <taxon>Eurotiales</taxon>
        <taxon>Aspergillaceae</taxon>
        <taxon>Penicillium</taxon>
    </lineage>
</organism>
<evidence type="ECO:0000256" key="2">
    <source>
        <dbReference type="PIRSR" id="PIRSR015753-2"/>
    </source>
</evidence>
<proteinExistence type="predicted"/>
<dbReference type="InterPro" id="IPR010987">
    <property type="entry name" value="Glutathione-S-Trfase_C-like"/>
</dbReference>
<feature type="active site" description="Nucleophile" evidence="1">
    <location>
        <position position="52"/>
    </location>
</feature>
<dbReference type="SUPFAM" id="SSF52833">
    <property type="entry name" value="Thioredoxin-like"/>
    <property type="match status" value="1"/>
</dbReference>
<name>A0A9W9P2C6_9EURO</name>
<dbReference type="PANTHER" id="PTHR32419:SF25">
    <property type="entry name" value="GLUTATHIONE S-TRANSFERASE (EUROFUNG)"/>
    <property type="match status" value="1"/>
</dbReference>
<feature type="active site" description="Proton donor/acceptor" evidence="1">
    <location>
        <position position="184"/>
    </location>
</feature>
<reference evidence="5" key="2">
    <citation type="journal article" date="2023" name="IMA Fungus">
        <title>Comparative genomic study of the Penicillium genus elucidates a diverse pangenome and 15 lateral gene transfer events.</title>
        <authorList>
            <person name="Petersen C."/>
            <person name="Sorensen T."/>
            <person name="Nielsen M.R."/>
            <person name="Sondergaard T.E."/>
            <person name="Sorensen J.L."/>
            <person name="Fitzpatrick D.A."/>
            <person name="Frisvad J.C."/>
            <person name="Nielsen K.L."/>
        </authorList>
    </citation>
    <scope>NUCLEOTIDE SEQUENCE</scope>
    <source>
        <strain evidence="5">IBT 19713</strain>
    </source>
</reference>
<sequence>MTEKINETFKFADSDGHFRRKDSAFRSWISRDPAAEFPAEKDRYVLYLNYGCPWAHRANLVLTMKGLEGIIQKAVLDPELGPNGWFFSGREGSAEKDPIYGFKYLRDLYFKADPQYEGRYTKETIVNNESSEIIRMLYSEFDEFLPEALREVNQPGGGFYPEHLREGIDAMNDWVYSQINNGVYKVGFSSSQEAYESNIHPLFEALDRVEMHLSQPEHQPFLFGESVTEADIRLYPTVTRFDVAYHTIFKCNLRMIRYDYPLIDRWYRNLYYDQSDKTRGAFKQTTYFNQYKFGYAHAIAKRLGLKHVIVPAGPVPDILPL</sequence>
<dbReference type="Gene3D" id="3.40.30.10">
    <property type="entry name" value="Glutaredoxin"/>
    <property type="match status" value="1"/>
</dbReference>